<organism evidence="10 11">
    <name type="scientific">Nakamurella flava</name>
    <dbReference type="NCBI Taxonomy" id="2576308"/>
    <lineage>
        <taxon>Bacteria</taxon>
        <taxon>Bacillati</taxon>
        <taxon>Actinomycetota</taxon>
        <taxon>Actinomycetes</taxon>
        <taxon>Nakamurellales</taxon>
        <taxon>Nakamurellaceae</taxon>
        <taxon>Nakamurella</taxon>
    </lineage>
</organism>
<dbReference type="GO" id="GO:0022857">
    <property type="term" value="F:transmembrane transporter activity"/>
    <property type="evidence" value="ECO:0007669"/>
    <property type="project" value="InterPro"/>
</dbReference>
<feature type="compositionally biased region" description="Basic and acidic residues" evidence="7">
    <location>
        <begin position="1"/>
        <end position="12"/>
    </location>
</feature>
<comment type="subcellular location">
    <subcellularLocation>
        <location evidence="1">Cell membrane</location>
        <topology evidence="1">Multi-pass membrane protein</topology>
    </subcellularLocation>
</comment>
<dbReference type="InterPro" id="IPR011701">
    <property type="entry name" value="MFS"/>
</dbReference>
<dbReference type="InterPro" id="IPR036259">
    <property type="entry name" value="MFS_trans_sf"/>
</dbReference>
<evidence type="ECO:0000256" key="8">
    <source>
        <dbReference type="SAM" id="Phobius"/>
    </source>
</evidence>
<feature type="transmembrane region" description="Helical" evidence="8">
    <location>
        <begin position="194"/>
        <end position="215"/>
    </location>
</feature>
<dbReference type="EMBL" id="SZZH01000001">
    <property type="protein sequence ID" value="TKV61574.1"/>
    <property type="molecule type" value="Genomic_DNA"/>
</dbReference>
<evidence type="ECO:0000256" key="3">
    <source>
        <dbReference type="ARBA" id="ARBA00022475"/>
    </source>
</evidence>
<evidence type="ECO:0000256" key="1">
    <source>
        <dbReference type="ARBA" id="ARBA00004651"/>
    </source>
</evidence>
<evidence type="ECO:0000256" key="7">
    <source>
        <dbReference type="SAM" id="MobiDB-lite"/>
    </source>
</evidence>
<dbReference type="OrthoDB" id="4080117at2"/>
<keyword evidence="11" id="KW-1185">Reference proteome</keyword>
<accession>A0A4U6QLX8</accession>
<keyword evidence="3" id="KW-1003">Cell membrane</keyword>
<dbReference type="AlphaFoldDB" id="A0A4U6QLX8"/>
<dbReference type="Gene3D" id="1.20.1720.10">
    <property type="entry name" value="Multidrug resistance protein D"/>
    <property type="match status" value="1"/>
</dbReference>
<dbReference type="PROSITE" id="PS50850">
    <property type="entry name" value="MFS"/>
    <property type="match status" value="1"/>
</dbReference>
<feature type="domain" description="Major facilitator superfamily (MFS) profile" evidence="9">
    <location>
        <begin position="69"/>
        <end position="535"/>
    </location>
</feature>
<reference evidence="10 11" key="1">
    <citation type="submission" date="2019-05" db="EMBL/GenBank/DDBJ databases">
        <title>Nakamurella sp. N5BH11, whole genome shotgun sequence.</title>
        <authorList>
            <person name="Tuo L."/>
        </authorList>
    </citation>
    <scope>NUCLEOTIDE SEQUENCE [LARGE SCALE GENOMIC DNA]</scope>
    <source>
        <strain evidence="10 11">N5BH11</strain>
    </source>
</reference>
<keyword evidence="2" id="KW-0813">Transport</keyword>
<name>A0A4U6QLX8_9ACTN</name>
<dbReference type="InterPro" id="IPR004638">
    <property type="entry name" value="EmrB-like"/>
</dbReference>
<feature type="transmembrane region" description="Helical" evidence="8">
    <location>
        <begin position="509"/>
        <end position="531"/>
    </location>
</feature>
<feature type="transmembrane region" description="Helical" evidence="8">
    <location>
        <begin position="414"/>
        <end position="435"/>
    </location>
</feature>
<feature type="transmembrane region" description="Helical" evidence="8">
    <location>
        <begin position="221"/>
        <end position="244"/>
    </location>
</feature>
<dbReference type="NCBIfam" id="TIGR00711">
    <property type="entry name" value="efflux_EmrB"/>
    <property type="match status" value="1"/>
</dbReference>
<feature type="transmembrane region" description="Helical" evidence="8">
    <location>
        <begin position="360"/>
        <end position="382"/>
    </location>
</feature>
<feature type="transmembrane region" description="Helical" evidence="8">
    <location>
        <begin position="256"/>
        <end position="277"/>
    </location>
</feature>
<sequence length="547" mass="56336">MTSNDRSSHPDPADPPESAADPVERLGAPAGTVAGASRSSDPIVCFDLPGLPGSAPGEPAATDPRRWWVLAVLGLAQLMVVLDGTIVNIALPSAQADLGFGDQYRQWVITAYALGFGSLLLVGGRLSDRFGRREMFLVGLVGFAVASAVGGTATTIGQLLVARAVQGVFGALLAPAVLSALTTTFPDVRERGRAFGVFGAVAGSGAAIGLLLGGALTEWFSWRWCLFVNLGFAAVAFAGAWVLLPRGQERNRTPMDWPGVVSVCLGLFAVVYGFSLAETDGWLAAQTLSMLAAGVALLLAFVVVESRSGHPLLPLRVVADRDRGGAMLSIFLTGLGMFGVFLFLTFYMQQILGFSPVVSGVGFLPMAALIVVTSAVSGSLLVPRYSPKLMMPIGMLVAAAGLILFTRITVDGEFVTHVLPASLVFGLGLGLVFSFSTNVATRGIRPSDAGVGSAMVNVAQQIGAAIGTSLLNTVAANATIAWLTDHRPGPDATAAQAARLQAEAAVSGYSTAFWVSAAVFAGGALLTGLLLRPGVVTPDPDVPTAVG</sequence>
<evidence type="ECO:0000313" key="11">
    <source>
        <dbReference type="Proteomes" id="UP000306985"/>
    </source>
</evidence>
<dbReference type="SUPFAM" id="SSF103473">
    <property type="entry name" value="MFS general substrate transporter"/>
    <property type="match status" value="1"/>
</dbReference>
<evidence type="ECO:0000256" key="5">
    <source>
        <dbReference type="ARBA" id="ARBA00022989"/>
    </source>
</evidence>
<dbReference type="Gene3D" id="1.20.1250.20">
    <property type="entry name" value="MFS general substrate transporter like domains"/>
    <property type="match status" value="1"/>
</dbReference>
<feature type="region of interest" description="Disordered" evidence="7">
    <location>
        <begin position="1"/>
        <end position="38"/>
    </location>
</feature>
<dbReference type="PANTHER" id="PTHR42718:SF46">
    <property type="entry name" value="BLR6921 PROTEIN"/>
    <property type="match status" value="1"/>
</dbReference>
<feature type="transmembrane region" description="Helical" evidence="8">
    <location>
        <begin position="104"/>
        <end position="123"/>
    </location>
</feature>
<dbReference type="InterPro" id="IPR005829">
    <property type="entry name" value="Sugar_transporter_CS"/>
</dbReference>
<keyword evidence="5 8" id="KW-1133">Transmembrane helix</keyword>
<dbReference type="Proteomes" id="UP000306985">
    <property type="component" value="Unassembled WGS sequence"/>
</dbReference>
<dbReference type="RefSeq" id="WP_137448879.1">
    <property type="nucleotide sequence ID" value="NZ_SZZH01000001.1"/>
</dbReference>
<dbReference type="PROSITE" id="PS00216">
    <property type="entry name" value="SUGAR_TRANSPORT_1"/>
    <property type="match status" value="1"/>
</dbReference>
<evidence type="ECO:0000256" key="6">
    <source>
        <dbReference type="ARBA" id="ARBA00023136"/>
    </source>
</evidence>
<keyword evidence="6 8" id="KW-0472">Membrane</keyword>
<feature type="transmembrane region" description="Helical" evidence="8">
    <location>
        <begin position="283"/>
        <end position="304"/>
    </location>
</feature>
<feature type="transmembrane region" description="Helical" evidence="8">
    <location>
        <begin position="67"/>
        <end position="92"/>
    </location>
</feature>
<evidence type="ECO:0000256" key="2">
    <source>
        <dbReference type="ARBA" id="ARBA00022448"/>
    </source>
</evidence>
<dbReference type="CDD" id="cd17321">
    <property type="entry name" value="MFS_MMR_MDR_like"/>
    <property type="match status" value="1"/>
</dbReference>
<protein>
    <submittedName>
        <fullName evidence="10">MFS transporter</fullName>
    </submittedName>
</protein>
<dbReference type="GO" id="GO:0005886">
    <property type="term" value="C:plasma membrane"/>
    <property type="evidence" value="ECO:0007669"/>
    <property type="project" value="UniProtKB-SubCell"/>
</dbReference>
<dbReference type="Pfam" id="PF07690">
    <property type="entry name" value="MFS_1"/>
    <property type="match status" value="1"/>
</dbReference>
<feature type="transmembrane region" description="Helical" evidence="8">
    <location>
        <begin position="389"/>
        <end position="408"/>
    </location>
</feature>
<dbReference type="InterPro" id="IPR020846">
    <property type="entry name" value="MFS_dom"/>
</dbReference>
<evidence type="ECO:0000256" key="4">
    <source>
        <dbReference type="ARBA" id="ARBA00022692"/>
    </source>
</evidence>
<feature type="transmembrane region" description="Helical" evidence="8">
    <location>
        <begin position="135"/>
        <end position="154"/>
    </location>
</feature>
<comment type="caution">
    <text evidence="10">The sequence shown here is derived from an EMBL/GenBank/DDBJ whole genome shotgun (WGS) entry which is preliminary data.</text>
</comment>
<proteinExistence type="predicted"/>
<evidence type="ECO:0000313" key="10">
    <source>
        <dbReference type="EMBL" id="TKV61574.1"/>
    </source>
</evidence>
<evidence type="ECO:0000259" key="9">
    <source>
        <dbReference type="PROSITE" id="PS50850"/>
    </source>
</evidence>
<keyword evidence="4 8" id="KW-0812">Transmembrane</keyword>
<gene>
    <name evidence="10" type="ORF">FDO65_08415</name>
</gene>
<feature type="transmembrane region" description="Helical" evidence="8">
    <location>
        <begin position="160"/>
        <end position="182"/>
    </location>
</feature>
<feature type="transmembrane region" description="Helical" evidence="8">
    <location>
        <begin position="325"/>
        <end position="348"/>
    </location>
</feature>
<dbReference type="PANTHER" id="PTHR42718">
    <property type="entry name" value="MAJOR FACILITATOR SUPERFAMILY MULTIDRUG TRANSPORTER MFSC"/>
    <property type="match status" value="1"/>
</dbReference>